<proteinExistence type="predicted"/>
<sequence length="107" mass="12062">MNPTAPSQNILDCLQVILDATASKNYELFTTVGDAGYKTSITQKMFDDVSEQLASRLQKGYSITYFGELKQGNCQVYLWKLSFEDDGDEFVVHMTMNEDKVAGIFIE</sequence>
<comment type="caution">
    <text evidence="1">The sequence shown here is derived from an EMBL/GenBank/DDBJ whole genome shotgun (WGS) entry which is preliminary data.</text>
</comment>
<accession>A0ABX2CWJ8</accession>
<evidence type="ECO:0000313" key="2">
    <source>
        <dbReference type="Proteomes" id="UP000702425"/>
    </source>
</evidence>
<organism evidence="1 2">
    <name type="scientific">Microcoleus asticus IPMA8</name>
    <dbReference type="NCBI Taxonomy" id="2563858"/>
    <lineage>
        <taxon>Bacteria</taxon>
        <taxon>Bacillati</taxon>
        <taxon>Cyanobacteriota</taxon>
        <taxon>Cyanophyceae</taxon>
        <taxon>Oscillatoriophycideae</taxon>
        <taxon>Oscillatoriales</taxon>
        <taxon>Microcoleaceae</taxon>
        <taxon>Microcoleus</taxon>
        <taxon>Microcoleus asticus</taxon>
    </lineage>
</organism>
<dbReference type="Proteomes" id="UP000702425">
    <property type="component" value="Unassembled WGS sequence"/>
</dbReference>
<evidence type="ECO:0008006" key="3">
    <source>
        <dbReference type="Google" id="ProtNLM"/>
    </source>
</evidence>
<evidence type="ECO:0000313" key="1">
    <source>
        <dbReference type="EMBL" id="NQE34777.1"/>
    </source>
</evidence>
<gene>
    <name evidence="1" type="ORF">E5S67_02506</name>
</gene>
<protein>
    <recommendedName>
        <fullName evidence="3">DUF3887 domain-containing protein</fullName>
    </recommendedName>
</protein>
<reference evidence="1 2" key="1">
    <citation type="journal article" date="2020" name="Sci. Rep.">
        <title>A novel cyanobacterial geosmin producer, revising GeoA distribution and dispersion patterns in Bacteria.</title>
        <authorList>
            <person name="Churro C."/>
            <person name="Semedo-Aguiar A.P."/>
            <person name="Silva A.D."/>
            <person name="Pereira-Leal J.B."/>
            <person name="Leite R.B."/>
        </authorList>
    </citation>
    <scope>NUCLEOTIDE SEQUENCE [LARGE SCALE GENOMIC DNA]</scope>
    <source>
        <strain evidence="1 2">IPMA8</strain>
    </source>
</reference>
<name>A0ABX2CWJ8_9CYAN</name>
<dbReference type="EMBL" id="SRRZ01000039">
    <property type="protein sequence ID" value="NQE34777.1"/>
    <property type="molecule type" value="Genomic_DNA"/>
</dbReference>
<keyword evidence="2" id="KW-1185">Reference proteome</keyword>
<dbReference type="RefSeq" id="WP_172187612.1">
    <property type="nucleotide sequence ID" value="NZ_CAWPPK010000251.1"/>
</dbReference>